<keyword evidence="1" id="KW-1133">Transmembrane helix</keyword>
<feature type="transmembrane region" description="Helical" evidence="1">
    <location>
        <begin position="21"/>
        <end position="38"/>
    </location>
</feature>
<keyword evidence="1" id="KW-0812">Transmembrane</keyword>
<dbReference type="AlphaFoldDB" id="A0A0E9UF09"/>
<organism evidence="2">
    <name type="scientific">Anguilla anguilla</name>
    <name type="common">European freshwater eel</name>
    <name type="synonym">Muraena anguilla</name>
    <dbReference type="NCBI Taxonomy" id="7936"/>
    <lineage>
        <taxon>Eukaryota</taxon>
        <taxon>Metazoa</taxon>
        <taxon>Chordata</taxon>
        <taxon>Craniata</taxon>
        <taxon>Vertebrata</taxon>
        <taxon>Euteleostomi</taxon>
        <taxon>Actinopterygii</taxon>
        <taxon>Neopterygii</taxon>
        <taxon>Teleostei</taxon>
        <taxon>Anguilliformes</taxon>
        <taxon>Anguillidae</taxon>
        <taxon>Anguilla</taxon>
    </lineage>
</organism>
<sequence>MRRRLSTQASQPQGFKVTVSLVPGCTTVALVWVILLIAF</sequence>
<dbReference type="EMBL" id="GBXM01044787">
    <property type="protein sequence ID" value="JAH63790.1"/>
    <property type="molecule type" value="Transcribed_RNA"/>
</dbReference>
<keyword evidence="1" id="KW-0472">Membrane</keyword>
<evidence type="ECO:0000256" key="1">
    <source>
        <dbReference type="SAM" id="Phobius"/>
    </source>
</evidence>
<evidence type="ECO:0000313" key="2">
    <source>
        <dbReference type="EMBL" id="JAH63790.1"/>
    </source>
</evidence>
<accession>A0A0E9UF09</accession>
<protein>
    <submittedName>
        <fullName evidence="2">Uncharacterized protein</fullName>
    </submittedName>
</protein>
<reference evidence="2" key="2">
    <citation type="journal article" date="2015" name="Fish Shellfish Immunol.">
        <title>Early steps in the European eel (Anguilla anguilla)-Vibrio vulnificus interaction in the gills: Role of the RtxA13 toxin.</title>
        <authorList>
            <person name="Callol A."/>
            <person name="Pajuelo D."/>
            <person name="Ebbesson L."/>
            <person name="Teles M."/>
            <person name="MacKenzie S."/>
            <person name="Amaro C."/>
        </authorList>
    </citation>
    <scope>NUCLEOTIDE SEQUENCE</scope>
</reference>
<reference evidence="2" key="1">
    <citation type="submission" date="2014-11" db="EMBL/GenBank/DDBJ databases">
        <authorList>
            <person name="Amaro Gonzalez C."/>
        </authorList>
    </citation>
    <scope>NUCLEOTIDE SEQUENCE</scope>
</reference>
<name>A0A0E9UF09_ANGAN</name>
<proteinExistence type="predicted"/>